<dbReference type="Pfam" id="PF01938">
    <property type="entry name" value="TRAM"/>
    <property type="match status" value="1"/>
</dbReference>
<keyword evidence="1" id="KW-0479">Metal-binding</keyword>
<dbReference type="InterPro" id="IPR010280">
    <property type="entry name" value="U5_MeTrfase_fam"/>
</dbReference>
<protein>
    <submittedName>
        <fullName evidence="9">RNA methyltransferase</fullName>
    </submittedName>
</protein>
<feature type="binding site" evidence="6">
    <location>
        <position position="276"/>
    </location>
    <ligand>
        <name>S-adenosyl-L-methionine</name>
        <dbReference type="ChEBI" id="CHEBI:59789"/>
    </ligand>
</feature>
<feature type="binding site" evidence="6">
    <location>
        <position position="296"/>
    </location>
    <ligand>
        <name>S-adenosyl-L-methionine</name>
        <dbReference type="ChEBI" id="CHEBI:59789"/>
    </ligand>
</feature>
<dbReference type="InterPro" id="IPR029063">
    <property type="entry name" value="SAM-dependent_MTases_sf"/>
</dbReference>
<evidence type="ECO:0000256" key="1">
    <source>
        <dbReference type="ARBA" id="ARBA00022485"/>
    </source>
</evidence>
<evidence type="ECO:0000256" key="4">
    <source>
        <dbReference type="ARBA" id="ARBA00022691"/>
    </source>
</evidence>
<dbReference type="InterPro" id="IPR002792">
    <property type="entry name" value="TRAM_dom"/>
</dbReference>
<dbReference type="PANTHER" id="PTHR11061:SF49">
    <property type="entry name" value="23S RRNA (URACIL(1939)-C(5))-METHYLTRANSFERASE RLMD"/>
    <property type="match status" value="1"/>
</dbReference>
<dbReference type="Gene3D" id="2.40.50.1070">
    <property type="match status" value="1"/>
</dbReference>
<dbReference type="PANTHER" id="PTHR11061">
    <property type="entry name" value="RNA M5U METHYLTRANSFERASE"/>
    <property type="match status" value="1"/>
</dbReference>
<keyword evidence="4 6" id="KW-0949">S-adenosyl-L-methionine</keyword>
<dbReference type="CDD" id="cd02440">
    <property type="entry name" value="AdoMet_MTases"/>
    <property type="match status" value="1"/>
</dbReference>
<keyword evidence="2 6" id="KW-0489">Methyltransferase</keyword>
<dbReference type="PROSITE" id="PS01230">
    <property type="entry name" value="TRMA_1"/>
    <property type="match status" value="1"/>
</dbReference>
<accession>A0ABT1LC17</accession>
<organism evidence="9 10">
    <name type="scientific">Alsobacter ponti</name>
    <dbReference type="NCBI Taxonomy" id="2962936"/>
    <lineage>
        <taxon>Bacteria</taxon>
        <taxon>Pseudomonadati</taxon>
        <taxon>Pseudomonadota</taxon>
        <taxon>Alphaproteobacteria</taxon>
        <taxon>Hyphomicrobiales</taxon>
        <taxon>Alsobacteraceae</taxon>
        <taxon>Alsobacter</taxon>
    </lineage>
</organism>
<evidence type="ECO:0000256" key="2">
    <source>
        <dbReference type="ARBA" id="ARBA00022603"/>
    </source>
</evidence>
<dbReference type="SUPFAM" id="SSF50249">
    <property type="entry name" value="Nucleic acid-binding proteins"/>
    <property type="match status" value="1"/>
</dbReference>
<comment type="similarity">
    <text evidence="6">Belongs to the class I-like SAM-binding methyltransferase superfamily. RNA M5U methyltransferase family.</text>
</comment>
<dbReference type="GO" id="GO:0032259">
    <property type="term" value="P:methylation"/>
    <property type="evidence" value="ECO:0007669"/>
    <property type="project" value="UniProtKB-KW"/>
</dbReference>
<feature type="binding site" evidence="6">
    <location>
        <position position="344"/>
    </location>
    <ligand>
        <name>S-adenosyl-L-methionine</name>
        <dbReference type="ChEBI" id="CHEBI:59789"/>
    </ligand>
</feature>
<dbReference type="InterPro" id="IPR012340">
    <property type="entry name" value="NA-bd_OB-fold"/>
</dbReference>
<feature type="domain" description="TRAM" evidence="8">
    <location>
        <begin position="1"/>
        <end position="54"/>
    </location>
</feature>
<feature type="binding site" evidence="6">
    <location>
        <position position="249"/>
    </location>
    <ligand>
        <name>S-adenosyl-L-methionine</name>
        <dbReference type="ChEBI" id="CHEBI:59789"/>
    </ligand>
</feature>
<sequence>MTERLLITRLGQRGDGVADGPGGPVFVAGALPGETVEAEVEGERGRLVAVETPSPSRVAPFCPHYGRCGGCVMQHADPATYAAWKREGVVAALRHARLDAPVEPLVAAHGEGRRRATFHVRRAPGEGRPVAIAGFMAARSHEVVPLDACPLLVPALADAPALARALGEALGGAGKPLDVQLTATAGGIDVDVRGHGPASPSQRRSLALLAERLDLARLSLHGDVVVERRPPLVTMGKAIVAPPPGGFLQATAQGEEALARLVVEAVGKAKIVADLFAGVGPFALRLAERASVHAVESDGAAMLALDRAARQTPGLKPIGVETRDLFRRPLLGPELARFDAVAFDPPRAGAEAQARQLAGSAVPVVVAVSCNAASFARDAALLVAGGYTLARVTPVDQFWQSAHVELVGVFEKKRPGQRRRTLG</sequence>
<evidence type="ECO:0000256" key="3">
    <source>
        <dbReference type="ARBA" id="ARBA00022679"/>
    </source>
</evidence>
<keyword evidence="1" id="KW-0004">4Fe-4S</keyword>
<dbReference type="Proteomes" id="UP001205890">
    <property type="component" value="Unassembled WGS sequence"/>
</dbReference>
<keyword evidence="5" id="KW-0411">Iron-sulfur</keyword>
<keyword evidence="1" id="KW-0408">Iron</keyword>
<dbReference type="PROSITE" id="PS50926">
    <property type="entry name" value="TRAM"/>
    <property type="match status" value="1"/>
</dbReference>
<dbReference type="SUPFAM" id="SSF53335">
    <property type="entry name" value="S-adenosyl-L-methionine-dependent methyltransferases"/>
    <property type="match status" value="1"/>
</dbReference>
<dbReference type="Gene3D" id="3.40.50.150">
    <property type="entry name" value="Vaccinia Virus protein VP39"/>
    <property type="match status" value="1"/>
</dbReference>
<gene>
    <name evidence="9" type="ORF">NK718_11010</name>
</gene>
<evidence type="ECO:0000256" key="5">
    <source>
        <dbReference type="ARBA" id="ARBA00023014"/>
    </source>
</evidence>
<dbReference type="PROSITE" id="PS51687">
    <property type="entry name" value="SAM_MT_RNA_M5U"/>
    <property type="match status" value="1"/>
</dbReference>
<dbReference type="EMBL" id="JANCLU010000009">
    <property type="protein sequence ID" value="MCP8939046.1"/>
    <property type="molecule type" value="Genomic_DNA"/>
</dbReference>
<feature type="active site" evidence="7">
    <location>
        <position position="370"/>
    </location>
</feature>
<comment type="caution">
    <text evidence="9">The sequence shown here is derived from an EMBL/GenBank/DDBJ whole genome shotgun (WGS) entry which is preliminary data.</text>
</comment>
<evidence type="ECO:0000259" key="8">
    <source>
        <dbReference type="PROSITE" id="PS50926"/>
    </source>
</evidence>
<feature type="active site" description="Nucleophile" evidence="6">
    <location>
        <position position="370"/>
    </location>
</feature>
<dbReference type="Gene3D" id="2.40.50.140">
    <property type="entry name" value="Nucleic acid-binding proteins"/>
    <property type="match status" value="1"/>
</dbReference>
<evidence type="ECO:0000256" key="7">
    <source>
        <dbReference type="PROSITE-ProRule" id="PRU10015"/>
    </source>
</evidence>
<dbReference type="GO" id="GO:0008168">
    <property type="term" value="F:methyltransferase activity"/>
    <property type="evidence" value="ECO:0007669"/>
    <property type="project" value="UniProtKB-KW"/>
</dbReference>
<evidence type="ECO:0000313" key="9">
    <source>
        <dbReference type="EMBL" id="MCP8939046.1"/>
    </source>
</evidence>
<keyword evidence="3 6" id="KW-0808">Transferase</keyword>
<evidence type="ECO:0000313" key="10">
    <source>
        <dbReference type="Proteomes" id="UP001205890"/>
    </source>
</evidence>
<proteinExistence type="inferred from homology"/>
<reference evidence="9 10" key="1">
    <citation type="submission" date="2022-07" db="EMBL/GenBank/DDBJ databases">
        <authorList>
            <person name="Li W.-J."/>
            <person name="Deng Q.-Q."/>
        </authorList>
    </citation>
    <scope>NUCLEOTIDE SEQUENCE [LARGE SCALE GENOMIC DNA]</scope>
    <source>
        <strain evidence="9 10">SYSU M60028</strain>
    </source>
</reference>
<dbReference type="InterPro" id="IPR030390">
    <property type="entry name" value="MeTrfase_TrmA_AS"/>
</dbReference>
<dbReference type="RefSeq" id="WP_254741793.1">
    <property type="nucleotide sequence ID" value="NZ_JANCLU010000009.1"/>
</dbReference>
<evidence type="ECO:0000256" key="6">
    <source>
        <dbReference type="PROSITE-ProRule" id="PRU01024"/>
    </source>
</evidence>
<keyword evidence="10" id="KW-1185">Reference proteome</keyword>
<name>A0ABT1LC17_9HYPH</name>